<keyword evidence="1" id="KW-0472">Membrane</keyword>
<protein>
    <submittedName>
        <fullName evidence="2">Uncharacterized protein</fullName>
    </submittedName>
</protein>
<accession>A0A5B9EBB8</accession>
<dbReference type="KEGG" id="talb:FTW19_05840"/>
<organism evidence="2 3">
    <name type="scientific">Terriglobus albidus</name>
    <dbReference type="NCBI Taxonomy" id="1592106"/>
    <lineage>
        <taxon>Bacteria</taxon>
        <taxon>Pseudomonadati</taxon>
        <taxon>Acidobacteriota</taxon>
        <taxon>Terriglobia</taxon>
        <taxon>Terriglobales</taxon>
        <taxon>Acidobacteriaceae</taxon>
        <taxon>Terriglobus</taxon>
    </lineage>
</organism>
<keyword evidence="1" id="KW-1133">Transmembrane helix</keyword>
<sequence length="457" mass="50390">MSGSSSAGIAKPVACTLITWLHFFGADFFKGPDMSASTESVLDVPFPSRSVASDAIYHQVDLLLASSHFRNSKRHQRLLTFLTQKHIDGDMQSLKERVIGIEVFDRKPTYDLTLDPIVRGAMADLRKRLALYYSESPHSSELRIEIPVGSYVPHIHWPELEDGNTSSEIAVAKAKLVLEATPLPVETSGGTTIPAVDRRLTVRRYLLAAVVACICAAAIFFMYRMSETQRQNRDLASFWKPLWNSENEILICAGTLNGIMHEPVVENDTWNHVTRTRNHLDPNVGAALVSVSSLLGAQGKHPYMRIADTTTLPDLRRQPSILIGGFNNQWTVRVQSNMRYRISRLIPDVSGVVDTKNGDASLGTFDFSAPVNSITKSYAIITRLNDPLTGQYVLSLAGLGSYGNSSAAEFVTTPAYFALFAKQAPKGWESHNIQVVIETSLVEGKTSPPKVIAFELD</sequence>
<name>A0A5B9EBB8_9BACT</name>
<keyword evidence="3" id="KW-1185">Reference proteome</keyword>
<gene>
    <name evidence="2" type="ORF">FTW19_05840</name>
</gene>
<evidence type="ECO:0000313" key="2">
    <source>
        <dbReference type="EMBL" id="QEE27567.1"/>
    </source>
</evidence>
<evidence type="ECO:0000256" key="1">
    <source>
        <dbReference type="SAM" id="Phobius"/>
    </source>
</evidence>
<dbReference type="EMBL" id="CP042806">
    <property type="protein sequence ID" value="QEE27567.1"/>
    <property type="molecule type" value="Genomic_DNA"/>
</dbReference>
<reference evidence="2 3" key="1">
    <citation type="submission" date="2019-08" db="EMBL/GenBank/DDBJ databases">
        <title>Complete genome sequence of Terriglobus albidus strain ORNL.</title>
        <authorList>
            <person name="Podar M."/>
        </authorList>
    </citation>
    <scope>NUCLEOTIDE SEQUENCE [LARGE SCALE GENOMIC DNA]</scope>
    <source>
        <strain evidence="2 3">ORNL</strain>
    </source>
</reference>
<evidence type="ECO:0000313" key="3">
    <source>
        <dbReference type="Proteomes" id="UP000321820"/>
    </source>
</evidence>
<dbReference type="OrthoDB" id="115074at2"/>
<feature type="transmembrane region" description="Helical" evidence="1">
    <location>
        <begin position="205"/>
        <end position="223"/>
    </location>
</feature>
<dbReference type="RefSeq" id="WP_147646758.1">
    <property type="nucleotide sequence ID" value="NZ_CP042806.1"/>
</dbReference>
<dbReference type="Proteomes" id="UP000321820">
    <property type="component" value="Chromosome"/>
</dbReference>
<dbReference type="AlphaFoldDB" id="A0A5B9EBB8"/>
<keyword evidence="1" id="KW-0812">Transmembrane</keyword>
<proteinExistence type="predicted"/>